<organism evidence="1 2">
    <name type="scientific">Romeriopsis navalis LEGE 11480</name>
    <dbReference type="NCBI Taxonomy" id="2777977"/>
    <lineage>
        <taxon>Bacteria</taxon>
        <taxon>Bacillati</taxon>
        <taxon>Cyanobacteriota</taxon>
        <taxon>Cyanophyceae</taxon>
        <taxon>Leptolyngbyales</taxon>
        <taxon>Leptolyngbyaceae</taxon>
        <taxon>Romeriopsis</taxon>
        <taxon>Romeriopsis navalis</taxon>
    </lineage>
</organism>
<name>A0A928VJH5_9CYAN</name>
<dbReference type="RefSeq" id="WP_264323606.1">
    <property type="nucleotide sequence ID" value="NZ_JADEXQ010000007.1"/>
</dbReference>
<keyword evidence="1" id="KW-0347">Helicase</keyword>
<keyword evidence="1" id="KW-0067">ATP-binding</keyword>
<comment type="caution">
    <text evidence="1">The sequence shown here is derived from an EMBL/GenBank/DDBJ whole genome shotgun (WGS) entry which is preliminary data.</text>
</comment>
<protein>
    <submittedName>
        <fullName evidence="1">ATP-dependent DNA helicase</fullName>
    </submittedName>
</protein>
<evidence type="ECO:0000313" key="2">
    <source>
        <dbReference type="Proteomes" id="UP000625316"/>
    </source>
</evidence>
<dbReference type="EMBL" id="JADEXQ010000007">
    <property type="protein sequence ID" value="MBE9028782.1"/>
    <property type="molecule type" value="Genomic_DNA"/>
</dbReference>
<dbReference type="GO" id="GO:0004386">
    <property type="term" value="F:helicase activity"/>
    <property type="evidence" value="ECO:0007669"/>
    <property type="project" value="UniProtKB-KW"/>
</dbReference>
<dbReference type="AlphaFoldDB" id="A0A928VJH5"/>
<reference evidence="1" key="1">
    <citation type="submission" date="2020-10" db="EMBL/GenBank/DDBJ databases">
        <authorList>
            <person name="Castelo-Branco R."/>
            <person name="Eusebio N."/>
            <person name="Adriana R."/>
            <person name="Vieira A."/>
            <person name="Brugerolle De Fraissinette N."/>
            <person name="Rezende De Castro R."/>
            <person name="Schneider M.P."/>
            <person name="Vasconcelos V."/>
            <person name="Leao P.N."/>
        </authorList>
    </citation>
    <scope>NUCLEOTIDE SEQUENCE</scope>
    <source>
        <strain evidence="1">LEGE 11480</strain>
    </source>
</reference>
<evidence type="ECO:0000313" key="1">
    <source>
        <dbReference type="EMBL" id="MBE9028782.1"/>
    </source>
</evidence>
<gene>
    <name evidence="1" type="ORF">IQ266_03285</name>
</gene>
<keyword evidence="1" id="KW-0378">Hydrolase</keyword>
<dbReference type="Proteomes" id="UP000625316">
    <property type="component" value="Unassembled WGS sequence"/>
</dbReference>
<keyword evidence="1" id="KW-0547">Nucleotide-binding</keyword>
<sequence length="502" mass="57721">MIEAEVHQQLRNFLRQQGEPYWVHHLTMARLVARALRVGRSALMQTGTHQGHYRLSYLVPLLMWSGPVILVAPQELHQRLMRVEIPRLRQCIAVTKPIEIAAHWPNENFQGLLITTPEVWLRDRLDQTGKFPTEIPVIVDGIDDLETWTREQLTCRIQPPDWESLMLACPDQLDLIRDLRVSLTREIYQHPENPYNCYLLEAPERQQLIHLTQRLQSITPLPTAWAHFIDRLERQESLTWITVNRPQGVFTLHTAPIDLAPALARTWSQQPTVLIGEAIDLDTDANIYRERIGLGDVTCLKFAPDRHDAMIQLYQPEGIPLPNTPQYQEKMLQELRSLLSVNPSGFSVVLTNDTPLKSQLGAILAAEYGSRVQVEQTCLDENGILVCDWEFWQRQQRVLPTPQLLAVTTLPIPSLEHPIVAGHVSYYKKLRQDWFRLYLLPAALATLQRSIAPVRDAQGVVAMLDSRVIFRSYGEQVLTALSPFARLSYFDGDLFLDRYNLR</sequence>
<accession>A0A928VJH5</accession>
<proteinExistence type="predicted"/>
<keyword evidence="2" id="KW-1185">Reference proteome</keyword>